<dbReference type="InterPro" id="IPR050706">
    <property type="entry name" value="Cyclic-di-GMP_PDE-like"/>
</dbReference>
<dbReference type="InterPro" id="IPR029787">
    <property type="entry name" value="Nucleotide_cyclase"/>
</dbReference>
<dbReference type="Gene3D" id="3.30.450.20">
    <property type="entry name" value="PAS domain"/>
    <property type="match status" value="1"/>
</dbReference>
<keyword evidence="1" id="KW-1133">Transmembrane helix</keyword>
<reference evidence="4 5" key="2">
    <citation type="submission" date="2020-01" db="EMBL/GenBank/DDBJ databases">
        <title>Clostridiaceae sp. nov. isolated from the gut of human by culturomics.</title>
        <authorList>
            <person name="Chang Y."/>
        </authorList>
    </citation>
    <scope>NUCLEOTIDE SEQUENCE [LARGE SCALE GENOMIC DNA]</scope>
    <source>
        <strain evidence="4 5">DONG20-135</strain>
    </source>
</reference>
<dbReference type="CDD" id="cd01948">
    <property type="entry name" value="EAL"/>
    <property type="match status" value="1"/>
</dbReference>
<dbReference type="SUPFAM" id="SSF55073">
    <property type="entry name" value="Nucleotide cyclase"/>
    <property type="match status" value="1"/>
</dbReference>
<gene>
    <name evidence="4" type="ORF">GSF08_07745</name>
</gene>
<dbReference type="InterPro" id="IPR043128">
    <property type="entry name" value="Rev_trsase/Diguanyl_cyclase"/>
</dbReference>
<dbReference type="PANTHER" id="PTHR33121">
    <property type="entry name" value="CYCLIC DI-GMP PHOSPHODIESTERASE PDEF"/>
    <property type="match status" value="1"/>
</dbReference>
<dbReference type="InterPro" id="IPR035919">
    <property type="entry name" value="EAL_sf"/>
</dbReference>
<dbReference type="Gene3D" id="6.10.340.10">
    <property type="match status" value="1"/>
</dbReference>
<feature type="transmembrane region" description="Helical" evidence="1">
    <location>
        <begin position="357"/>
        <end position="380"/>
    </location>
</feature>
<dbReference type="CDD" id="cd01949">
    <property type="entry name" value="GGDEF"/>
    <property type="match status" value="1"/>
</dbReference>
<reference evidence="4 5" key="1">
    <citation type="submission" date="2019-12" db="EMBL/GenBank/DDBJ databases">
        <authorList>
            <person name="Yang R."/>
        </authorList>
    </citation>
    <scope>NUCLEOTIDE SEQUENCE [LARGE SCALE GENOMIC DNA]</scope>
    <source>
        <strain evidence="4 5">DONG20-135</strain>
    </source>
</reference>
<name>A0A6N8U7M0_9FIRM</name>
<dbReference type="SUPFAM" id="SSF141868">
    <property type="entry name" value="EAL domain-like"/>
    <property type="match status" value="1"/>
</dbReference>
<dbReference type="RefSeq" id="WP_160625236.1">
    <property type="nucleotide sequence ID" value="NZ_WUUQ01000002.1"/>
</dbReference>
<dbReference type="Gene3D" id="3.20.20.450">
    <property type="entry name" value="EAL domain"/>
    <property type="match status" value="1"/>
</dbReference>
<dbReference type="PROSITE" id="PS50883">
    <property type="entry name" value="EAL"/>
    <property type="match status" value="1"/>
</dbReference>
<proteinExistence type="predicted"/>
<sequence>MIHHHDHSLFQRLLLTLIMLVTLISLIFVGAVFSSNALRDLKQSSYNLFDQRVVYRTNELQKLLASTELGSEDIADILESCRLLYQQQNTASDPELNEAILQKLFSITHKKMITGAYIIFDKQVFQSDSYPAFYLYDTSPSEYFSDMSDISAKYGDATILKQNRFILEHDWKPSMQLHADNRQHDFYFNPLKTAHDNPKLSMEECAYWGTSNSMDAERPVITYSMPLIGDDHTVYGVIGFDLTLDYLKTVLPYSDLGNENKKAFVLAHTDDASAYQTILTNGPAYSGYIKNGSALKLEKDTYGYQLSTSALDDQVIGSAHKIHLYDTNTPFEKDSWYLIGMTDKDELYSNYQEINRVLFYASISAIIIAGFIALYASMIFTKPIRQLAAHLRQSTKSSEVKLPRTKIKEIDELSNSIEDLSHHLSGAEFRLSYVLHTIDMPIGAIEVFGEKSVFCTEKVGHLLGFEHPDKMEYSFEEFKHEIDRYTLRIISYEHEQFPDKQQSSDMYIVHTIDQDNQESWHRFLLSHVDKNLLIVISDVTAEIHEKENLIYERDHDVLTQLLNRRAFRRECDRLIADPSKLGVAAMVLWDLDNLKLVNDTYGHDAGDRLICMIANLLRDANNEQCITSRMAGDEFLLFYHHYHSTEEILDKVQHLHEKINETEIQFSEQDSIRLKVSAGIAWMPKDADDFDTLVKYADFAMYEVKNYQKGGIRSFSKDNYLHNNLLFDGRQELLNILDEERVQYAFQPIVNARDGSILGYEALMRPISLILKTPLDIMWVARTQKQLYRVERMTWIQALKQFSERVEKGTKHKIFINSIPSIPLLEDIKQQLEEQFHDFLGNVVIELLESEEIEASYMQTKQEFCKRWNAQTALDDFGSGYSSDHRLLSNQTNYVKIDMEFVRNIALDKERQMLVKNVLEFAHSRGIQVIAEGVESYPDMKYLIQNGIDYLQGYYLGKPEFDLQDISEAVKVQIRKAQV</sequence>
<feature type="domain" description="GGDEF" evidence="3">
    <location>
        <begin position="582"/>
        <end position="717"/>
    </location>
</feature>
<evidence type="ECO:0000259" key="2">
    <source>
        <dbReference type="PROSITE" id="PS50883"/>
    </source>
</evidence>
<evidence type="ECO:0000313" key="5">
    <source>
        <dbReference type="Proteomes" id="UP000434036"/>
    </source>
</evidence>
<evidence type="ECO:0000313" key="4">
    <source>
        <dbReference type="EMBL" id="MXQ73830.1"/>
    </source>
</evidence>
<organism evidence="4 5">
    <name type="scientific">Copranaerobaculum intestinale</name>
    <dbReference type="NCBI Taxonomy" id="2692629"/>
    <lineage>
        <taxon>Bacteria</taxon>
        <taxon>Bacillati</taxon>
        <taxon>Bacillota</taxon>
        <taxon>Erysipelotrichia</taxon>
        <taxon>Erysipelotrichales</taxon>
        <taxon>Erysipelotrichaceae</taxon>
        <taxon>Copranaerobaculum</taxon>
    </lineage>
</organism>
<dbReference type="Proteomes" id="UP000434036">
    <property type="component" value="Unassembled WGS sequence"/>
</dbReference>
<dbReference type="InterPro" id="IPR000160">
    <property type="entry name" value="GGDEF_dom"/>
</dbReference>
<dbReference type="Pfam" id="PF00563">
    <property type="entry name" value="EAL"/>
    <property type="match status" value="1"/>
</dbReference>
<dbReference type="InterPro" id="IPR001633">
    <property type="entry name" value="EAL_dom"/>
</dbReference>
<dbReference type="SMART" id="SM00052">
    <property type="entry name" value="EAL"/>
    <property type="match status" value="1"/>
</dbReference>
<dbReference type="SMART" id="SM00267">
    <property type="entry name" value="GGDEF"/>
    <property type="match status" value="1"/>
</dbReference>
<evidence type="ECO:0000256" key="1">
    <source>
        <dbReference type="SAM" id="Phobius"/>
    </source>
</evidence>
<feature type="domain" description="EAL" evidence="2">
    <location>
        <begin position="726"/>
        <end position="973"/>
    </location>
</feature>
<dbReference type="Pfam" id="PF00990">
    <property type="entry name" value="GGDEF"/>
    <property type="match status" value="1"/>
</dbReference>
<dbReference type="AlphaFoldDB" id="A0A6N8U7M0"/>
<dbReference type="EMBL" id="WUUQ01000002">
    <property type="protein sequence ID" value="MXQ73830.1"/>
    <property type="molecule type" value="Genomic_DNA"/>
</dbReference>
<dbReference type="NCBIfam" id="TIGR00254">
    <property type="entry name" value="GGDEF"/>
    <property type="match status" value="1"/>
</dbReference>
<evidence type="ECO:0000259" key="3">
    <source>
        <dbReference type="PROSITE" id="PS50887"/>
    </source>
</evidence>
<dbReference type="Gene3D" id="3.30.70.270">
    <property type="match status" value="1"/>
</dbReference>
<keyword evidence="5" id="KW-1185">Reference proteome</keyword>
<comment type="caution">
    <text evidence="4">The sequence shown here is derived from an EMBL/GenBank/DDBJ whole genome shotgun (WGS) entry which is preliminary data.</text>
</comment>
<accession>A0A6N8U7M0</accession>
<protein>
    <submittedName>
        <fullName evidence="4">EAL domain-containing protein</fullName>
    </submittedName>
</protein>
<keyword evidence="1" id="KW-0812">Transmembrane</keyword>
<dbReference type="GO" id="GO:0071111">
    <property type="term" value="F:cyclic-guanylate-specific phosphodiesterase activity"/>
    <property type="evidence" value="ECO:0007669"/>
    <property type="project" value="InterPro"/>
</dbReference>
<feature type="transmembrane region" description="Helical" evidence="1">
    <location>
        <begin position="12"/>
        <end position="33"/>
    </location>
</feature>
<dbReference type="PANTHER" id="PTHR33121:SF15">
    <property type="entry name" value="BLUE LIGHT- AND TEMPERATURE-REGULATED ANTIREPRESSOR BLUF"/>
    <property type="match status" value="1"/>
</dbReference>
<dbReference type="PROSITE" id="PS50887">
    <property type="entry name" value="GGDEF"/>
    <property type="match status" value="1"/>
</dbReference>
<keyword evidence="1" id="KW-0472">Membrane</keyword>